<comment type="caution">
    <text evidence="2">The sequence shown here is derived from an EMBL/GenBank/DDBJ whole genome shotgun (WGS) entry which is preliminary data.</text>
</comment>
<feature type="domain" description="Phosphoribosyltransferase" evidence="1">
    <location>
        <begin position="39"/>
        <end position="152"/>
    </location>
</feature>
<sequence>MAKRFYELEVAGVKRSLPVINISDTLAIAGFVILGDTEIVEKTAAELAKKVPEGTDILMAAETKGIPLVQAMARILGMPRYIVARKSLKAYMEHPLIVEDESITTQGKQMLCLQDEDIDRVRGHKVTLVDDVISTGGSMKALEELVAKAGGTVNGKMAILAEGDSMGRKDITVLANLPLFEAE</sequence>
<dbReference type="Pfam" id="PF00156">
    <property type="entry name" value="Pribosyltran"/>
    <property type="match status" value="1"/>
</dbReference>
<dbReference type="PANTHER" id="PTHR43218">
    <property type="entry name" value="PHOSPHORIBOSYLTRANSFERASE-RELATED"/>
    <property type="match status" value="1"/>
</dbReference>
<dbReference type="NCBIfam" id="NF005592">
    <property type="entry name" value="PRK07322.1"/>
    <property type="match status" value="1"/>
</dbReference>
<reference evidence="2 3" key="1">
    <citation type="submission" date="2016-10" db="EMBL/GenBank/DDBJ databases">
        <authorList>
            <person name="Varghese N."/>
            <person name="Submissions S."/>
        </authorList>
    </citation>
    <scope>NUCLEOTIDE SEQUENCE [LARGE SCALE GENOMIC DNA]</scope>
    <source>
        <strain evidence="2 3">WCC6</strain>
    </source>
</reference>
<dbReference type="RefSeq" id="WP_074705715.1">
    <property type="nucleotide sequence ID" value="NZ_CALAKB010000015.1"/>
</dbReference>
<dbReference type="InterPro" id="IPR000836">
    <property type="entry name" value="PRTase_dom"/>
</dbReference>
<dbReference type="InterPro" id="IPR029057">
    <property type="entry name" value="PRTase-like"/>
</dbReference>
<dbReference type="CDD" id="cd06223">
    <property type="entry name" value="PRTases_typeI"/>
    <property type="match status" value="1"/>
</dbReference>
<dbReference type="EMBL" id="FNOP01000006">
    <property type="protein sequence ID" value="SDW81810.1"/>
    <property type="molecule type" value="Genomic_DNA"/>
</dbReference>
<keyword evidence="2" id="KW-0808">Transferase</keyword>
<keyword evidence="2" id="KW-0328">Glycosyltransferase</keyword>
<name>A0A1H2WMD7_ACIFE</name>
<dbReference type="GO" id="GO:0016757">
    <property type="term" value="F:glycosyltransferase activity"/>
    <property type="evidence" value="ECO:0007669"/>
    <property type="project" value="UniProtKB-KW"/>
</dbReference>
<evidence type="ECO:0000313" key="2">
    <source>
        <dbReference type="EMBL" id="SDW81810.1"/>
    </source>
</evidence>
<dbReference type="SUPFAM" id="SSF53271">
    <property type="entry name" value="PRTase-like"/>
    <property type="match status" value="1"/>
</dbReference>
<dbReference type="Gene3D" id="3.40.50.2020">
    <property type="match status" value="1"/>
</dbReference>
<evidence type="ECO:0000313" key="3">
    <source>
        <dbReference type="Proteomes" id="UP000182379"/>
    </source>
</evidence>
<protein>
    <submittedName>
        <fullName evidence="2">Adenine phosphoribosyltransferase</fullName>
    </submittedName>
</protein>
<accession>A0A1H2WMD7</accession>
<organism evidence="2 3">
    <name type="scientific">Acidaminococcus fermentans</name>
    <dbReference type="NCBI Taxonomy" id="905"/>
    <lineage>
        <taxon>Bacteria</taxon>
        <taxon>Bacillati</taxon>
        <taxon>Bacillota</taxon>
        <taxon>Negativicutes</taxon>
        <taxon>Acidaminococcales</taxon>
        <taxon>Acidaminococcaceae</taxon>
        <taxon>Acidaminococcus</taxon>
    </lineage>
</organism>
<evidence type="ECO:0000259" key="1">
    <source>
        <dbReference type="Pfam" id="PF00156"/>
    </source>
</evidence>
<gene>
    <name evidence="2" type="ORF">SAMN05216495_10696</name>
</gene>
<dbReference type="Proteomes" id="UP000182379">
    <property type="component" value="Unassembled WGS sequence"/>
</dbReference>
<dbReference type="AlphaFoldDB" id="A0A1H2WMD7"/>
<dbReference type="PANTHER" id="PTHR43218:SF1">
    <property type="entry name" value="PHOSPHORIBOSYLTRANSFERASE"/>
    <property type="match status" value="1"/>
</dbReference>
<proteinExistence type="predicted"/>